<organism evidence="2 3">
    <name type="scientific">Aspergillus tanneri</name>
    <dbReference type="NCBI Taxonomy" id="1220188"/>
    <lineage>
        <taxon>Eukaryota</taxon>
        <taxon>Fungi</taxon>
        <taxon>Dikarya</taxon>
        <taxon>Ascomycota</taxon>
        <taxon>Pezizomycotina</taxon>
        <taxon>Eurotiomycetes</taxon>
        <taxon>Eurotiomycetidae</taxon>
        <taxon>Eurotiales</taxon>
        <taxon>Aspergillaceae</taxon>
        <taxon>Aspergillus</taxon>
        <taxon>Aspergillus subgen. Circumdati</taxon>
    </lineage>
</organism>
<reference evidence="2 3" key="1">
    <citation type="submission" date="2019-03" db="EMBL/GenBank/DDBJ databases">
        <title>The genome sequence of a newly discovered highly antifungal drug resistant Aspergillus species, Aspergillus tanneri NIH 1004.</title>
        <authorList>
            <person name="Mounaud S."/>
            <person name="Singh I."/>
            <person name="Joardar V."/>
            <person name="Pakala S."/>
            <person name="Pakala S."/>
            <person name="Venepally P."/>
            <person name="Hoover J."/>
            <person name="Nierman W."/>
            <person name="Chung J."/>
            <person name="Losada L."/>
        </authorList>
    </citation>
    <scope>NUCLEOTIDE SEQUENCE [LARGE SCALE GENOMIC DNA]</scope>
    <source>
        <strain evidence="2 3">NIH1004</strain>
    </source>
</reference>
<feature type="region of interest" description="Disordered" evidence="1">
    <location>
        <begin position="1"/>
        <end position="20"/>
    </location>
</feature>
<comment type="caution">
    <text evidence="2">The sequence shown here is derived from an EMBL/GenBank/DDBJ whole genome shotgun (WGS) entry which is preliminary data.</text>
</comment>
<dbReference type="AlphaFoldDB" id="A0A4V3UN35"/>
<evidence type="ECO:0000313" key="2">
    <source>
        <dbReference type="EMBL" id="THC89664.1"/>
    </source>
</evidence>
<evidence type="ECO:0000313" key="3">
    <source>
        <dbReference type="Proteomes" id="UP000308092"/>
    </source>
</evidence>
<evidence type="ECO:0000256" key="1">
    <source>
        <dbReference type="SAM" id="MobiDB-lite"/>
    </source>
</evidence>
<dbReference type="VEuPathDB" id="FungiDB:EYZ11_010890"/>
<sequence length="20" mass="2413">MLKPEWTLPNDDALRKTNRN</sequence>
<proteinExistence type="predicted"/>
<gene>
    <name evidence="2" type="ORF">EYZ11_010890</name>
</gene>
<name>A0A4V3UN35_9EURO</name>
<keyword evidence="3" id="KW-1185">Reference proteome</keyword>
<dbReference type="Proteomes" id="UP000308092">
    <property type="component" value="Unassembled WGS sequence"/>
</dbReference>
<dbReference type="EMBL" id="SOSA01000623">
    <property type="protein sequence ID" value="THC89664.1"/>
    <property type="molecule type" value="Genomic_DNA"/>
</dbReference>
<accession>A0A4V3UN35</accession>
<protein>
    <submittedName>
        <fullName evidence="2">Uncharacterized protein</fullName>
    </submittedName>
</protein>